<protein>
    <submittedName>
        <fullName evidence="1">Uncharacterized protein</fullName>
    </submittedName>
</protein>
<dbReference type="EMBL" id="MKEK01000001">
    <property type="protein sequence ID" value="OEY70323.1"/>
    <property type="molecule type" value="Genomic_DNA"/>
</dbReference>
<evidence type="ECO:0000313" key="1">
    <source>
        <dbReference type="EMBL" id="OEY70323.1"/>
    </source>
</evidence>
<name>A0A1E7Q8D7_9GAMM</name>
<dbReference type="AlphaFoldDB" id="A0A1E7Q8D7"/>
<evidence type="ECO:0000313" key="2">
    <source>
        <dbReference type="Proteomes" id="UP000242258"/>
    </source>
</evidence>
<proteinExistence type="predicted"/>
<sequence>MTNSYRKLRNLTQGPTRTVATVTSHNLDGTSTVELMSGAFITVLGQEVAVSSKAYIEGNRVISQAADLPYVEIEI</sequence>
<dbReference type="Proteomes" id="UP000242258">
    <property type="component" value="Unassembled WGS sequence"/>
</dbReference>
<reference evidence="2" key="1">
    <citation type="submission" date="2016-09" db="EMBL/GenBank/DDBJ databases">
        <authorList>
            <person name="Wan X."/>
            <person name="Hou S."/>
        </authorList>
    </citation>
    <scope>NUCLEOTIDE SEQUENCE [LARGE SCALE GENOMIC DNA]</scope>
    <source>
        <strain evidence="2">KH87</strain>
    </source>
</reference>
<comment type="caution">
    <text evidence="1">The sequence shown here is derived from an EMBL/GenBank/DDBJ whole genome shotgun (WGS) entry which is preliminary data.</text>
</comment>
<gene>
    <name evidence="1" type="ORF">BI198_12650</name>
</gene>
<dbReference type="OrthoDB" id="6040166at2"/>
<organism evidence="1 2">
    <name type="scientific">Rheinheimera salexigens</name>
    <dbReference type="NCBI Taxonomy" id="1628148"/>
    <lineage>
        <taxon>Bacteria</taxon>
        <taxon>Pseudomonadati</taxon>
        <taxon>Pseudomonadota</taxon>
        <taxon>Gammaproteobacteria</taxon>
        <taxon>Chromatiales</taxon>
        <taxon>Chromatiaceae</taxon>
        <taxon>Rheinheimera</taxon>
    </lineage>
</organism>
<accession>A0A1E7Q8D7</accession>
<keyword evidence="2" id="KW-1185">Reference proteome</keyword>
<dbReference type="RefSeq" id="WP_070049877.1">
    <property type="nucleotide sequence ID" value="NZ_CBCSDO010000008.1"/>
</dbReference>
<dbReference type="STRING" id="1628148.BI198_12650"/>